<dbReference type="AlphaFoldDB" id="A0A5C9A315"/>
<dbReference type="PROSITE" id="PS51257">
    <property type="entry name" value="PROKAR_LIPOPROTEIN"/>
    <property type="match status" value="1"/>
</dbReference>
<dbReference type="RefSeq" id="WP_148067176.1">
    <property type="nucleotide sequence ID" value="NZ_VRZA01000002.1"/>
</dbReference>
<dbReference type="PANTHER" id="PTHR19328">
    <property type="entry name" value="HEDGEHOG-INTERACTING PROTEIN"/>
    <property type="match status" value="1"/>
</dbReference>
<evidence type="ECO:0000313" key="5">
    <source>
        <dbReference type="Proteomes" id="UP000321039"/>
    </source>
</evidence>
<dbReference type="Pfam" id="PF07995">
    <property type="entry name" value="GSDH"/>
    <property type="match status" value="1"/>
</dbReference>
<evidence type="ECO:0000256" key="1">
    <source>
        <dbReference type="SAM" id="MobiDB-lite"/>
    </source>
</evidence>
<feature type="signal peptide" evidence="2">
    <location>
        <begin position="1"/>
        <end position="22"/>
    </location>
</feature>
<sequence>MKTRYCRTLLLLASMTALTACGGGGGSPDNPTPPPEQPPASDPFGLTERTPLADFNLPTTASGEGDFQLTRRFAALTFPSALFITAVPGEGRLLVVRQSGELEAFVDDDQTTESRTVLDLSDRLLFAGEQGLLGMAFDPDFVSNRLLYLHYSMDNPRRSVIARFRWDAATDLIALDSERILLEVAQPYANHNGGMLAFGPDDRLYIALGDGGSGGDPQNNAQNGGNLLGTILRLNVHPADPALPYAIPLDNPFRDNAAIRNEIWAYGLRNPFRFSFDRVTGLMWIGDVGQGAQEEINIARGGENFGWRVLEGTLPYDDSANTLPPSAFTAPVFEYGRDQGVAVIGGYVYRGNAIPGLSGRYIYTDFGSGNVWAITLNGQQVTGNQLIAQADSPTSLGEDSNGELYIVNRQGELFGFTQSGGENPPDQLSETGLFSSLDTLSPASGLIEYTVNLPFWSDNTVKRRWIAVPENAAIGFAPTGNWDFPIGTIAVKHFEILAREGDTSSTTRLETRVMVLLEQGWQAFTYRWNSAGTDATLLSGRQSEKLQVQTASGEITDQVYTYPSRTDCFRCHTAVAGRVLGIRTAQINTEFDYNAGEVTDNQLRSWNNIGLFTEDIGPTSNYPAYAAVGDDTASLEDRARAYLDVNCAQCHQSGGTTPAEIDLRFTTPLANTGLIDTTPLLGTLGIENGRLIAPGEPGRSILIARVGRRDAVAMPPLGSHLVDEAGVTLLRRWVESL</sequence>
<dbReference type="InterPro" id="IPR011041">
    <property type="entry name" value="Quinoprot_gluc/sorb_DH_b-prop"/>
</dbReference>
<dbReference type="EMBL" id="VRZA01000002">
    <property type="protein sequence ID" value="TXS95265.1"/>
    <property type="molecule type" value="Genomic_DNA"/>
</dbReference>
<dbReference type="InterPro" id="IPR012938">
    <property type="entry name" value="Glc/Sorbosone_DH"/>
</dbReference>
<feature type="domain" description="Glucose/Sorbosone dehydrogenase" evidence="3">
    <location>
        <begin position="86"/>
        <end position="409"/>
    </location>
</feature>
<organism evidence="4 5">
    <name type="scientific">Parahaliea maris</name>
    <dbReference type="NCBI Taxonomy" id="2716870"/>
    <lineage>
        <taxon>Bacteria</taxon>
        <taxon>Pseudomonadati</taxon>
        <taxon>Pseudomonadota</taxon>
        <taxon>Gammaproteobacteria</taxon>
        <taxon>Cellvibrionales</taxon>
        <taxon>Halieaceae</taxon>
        <taxon>Parahaliea</taxon>
    </lineage>
</organism>
<dbReference type="Proteomes" id="UP000321039">
    <property type="component" value="Unassembled WGS sequence"/>
</dbReference>
<name>A0A5C9A315_9GAMM</name>
<dbReference type="SUPFAM" id="SSF50952">
    <property type="entry name" value="Soluble quinoprotein glucose dehydrogenase"/>
    <property type="match status" value="1"/>
</dbReference>
<feature type="chain" id="PRO_5023071031" description="Glucose/Sorbosone dehydrogenase domain-containing protein" evidence="2">
    <location>
        <begin position="23"/>
        <end position="737"/>
    </location>
</feature>
<dbReference type="Gene3D" id="2.120.10.30">
    <property type="entry name" value="TolB, C-terminal domain"/>
    <property type="match status" value="1"/>
</dbReference>
<comment type="caution">
    <text evidence="4">The sequence shown here is derived from an EMBL/GenBank/DDBJ whole genome shotgun (WGS) entry which is preliminary data.</text>
</comment>
<dbReference type="InterPro" id="IPR036280">
    <property type="entry name" value="Multihaem_cyt_sf"/>
</dbReference>
<keyword evidence="5" id="KW-1185">Reference proteome</keyword>
<dbReference type="PANTHER" id="PTHR19328:SF75">
    <property type="entry name" value="ALDOSE SUGAR DEHYDROGENASE YLII"/>
    <property type="match status" value="1"/>
</dbReference>
<proteinExistence type="predicted"/>
<reference evidence="4 5" key="1">
    <citation type="submission" date="2019-08" db="EMBL/GenBank/DDBJ databases">
        <title>Parahaliea maris sp. nov., isolated from the surface seawater.</title>
        <authorList>
            <person name="Liu Y."/>
        </authorList>
    </citation>
    <scope>NUCLEOTIDE SEQUENCE [LARGE SCALE GENOMIC DNA]</scope>
    <source>
        <strain evidence="4 5">HSLHS9</strain>
    </source>
</reference>
<evidence type="ECO:0000259" key="3">
    <source>
        <dbReference type="Pfam" id="PF07995"/>
    </source>
</evidence>
<evidence type="ECO:0000313" key="4">
    <source>
        <dbReference type="EMBL" id="TXS95265.1"/>
    </source>
</evidence>
<gene>
    <name evidence="4" type="ORF">FV139_05040</name>
</gene>
<accession>A0A5C9A315</accession>
<feature type="compositionally biased region" description="Pro residues" evidence="1">
    <location>
        <begin position="30"/>
        <end position="41"/>
    </location>
</feature>
<dbReference type="InterPro" id="IPR011042">
    <property type="entry name" value="6-blade_b-propeller_TolB-like"/>
</dbReference>
<protein>
    <recommendedName>
        <fullName evidence="3">Glucose/Sorbosone dehydrogenase domain-containing protein</fullName>
    </recommendedName>
</protein>
<keyword evidence="2" id="KW-0732">Signal</keyword>
<feature type="region of interest" description="Disordered" evidence="1">
    <location>
        <begin position="22"/>
        <end position="51"/>
    </location>
</feature>
<evidence type="ECO:0000256" key="2">
    <source>
        <dbReference type="SAM" id="SignalP"/>
    </source>
</evidence>
<dbReference type="SUPFAM" id="SSF48695">
    <property type="entry name" value="Multiheme cytochromes"/>
    <property type="match status" value="1"/>
</dbReference>